<keyword evidence="2" id="KW-0067">ATP-binding</keyword>
<dbReference type="PANTHER" id="PTHR43788">
    <property type="entry name" value="DNA2/NAM7 HELICASE FAMILY MEMBER"/>
    <property type="match status" value="1"/>
</dbReference>
<evidence type="ECO:0000256" key="2">
    <source>
        <dbReference type="ARBA" id="ARBA00022840"/>
    </source>
</evidence>
<gene>
    <name evidence="4" type="ORF">ZC03_091</name>
</gene>
<keyword evidence="5" id="KW-1185">Reference proteome</keyword>
<evidence type="ECO:0000259" key="3">
    <source>
        <dbReference type="Pfam" id="PF13538"/>
    </source>
</evidence>
<dbReference type="PANTHER" id="PTHR43788:SF6">
    <property type="entry name" value="DNA HELICASE B"/>
    <property type="match status" value="1"/>
</dbReference>
<proteinExistence type="predicted"/>
<dbReference type="GO" id="GO:0009338">
    <property type="term" value="C:exodeoxyribonuclease V complex"/>
    <property type="evidence" value="ECO:0007669"/>
    <property type="project" value="TreeGrafter"/>
</dbReference>
<protein>
    <recommendedName>
        <fullName evidence="3">UvrD-like helicase C-terminal domain-containing protein</fullName>
    </recommendedName>
</protein>
<dbReference type="InterPro" id="IPR027785">
    <property type="entry name" value="UvrD-like_helicase_C"/>
</dbReference>
<organism evidence="4 5">
    <name type="scientific">Pseudomonas phage ZC03</name>
    <dbReference type="NCBI Taxonomy" id="1622115"/>
    <lineage>
        <taxon>Viruses</taxon>
        <taxon>Duplodnaviria</taxon>
        <taxon>Heunggongvirae</taxon>
        <taxon>Uroviricota</taxon>
        <taxon>Caudoviricetes</taxon>
        <taxon>Schitoviridae</taxon>
        <taxon>Zicotriavirus</taxon>
        <taxon>Zicotriavirus ZC03</taxon>
    </lineage>
</organism>
<dbReference type="GO" id="GO:0005524">
    <property type="term" value="F:ATP binding"/>
    <property type="evidence" value="ECO:0007669"/>
    <property type="project" value="UniProtKB-KW"/>
</dbReference>
<dbReference type="Pfam" id="PF13245">
    <property type="entry name" value="AAA_19"/>
    <property type="match status" value="1"/>
</dbReference>
<dbReference type="GO" id="GO:0006310">
    <property type="term" value="P:DNA recombination"/>
    <property type="evidence" value="ECO:0007669"/>
    <property type="project" value="TreeGrafter"/>
</dbReference>
<keyword evidence="1" id="KW-0547">Nucleotide-binding</keyword>
<dbReference type="CDD" id="cd18809">
    <property type="entry name" value="SF1_C_RecD"/>
    <property type="match status" value="1"/>
</dbReference>
<reference evidence="4 5" key="1">
    <citation type="journal article" date="2017" name="BMC Genomics">
        <title>Three novel Pseudomonas phages isolated from composting provide insights into the evolution and diversity of tailed phages.</title>
        <authorList>
            <person name="Amgarten D."/>
            <person name="Martins L.F."/>
            <person name="Lombardi K.C."/>
            <person name="Antunes L.P."/>
            <person name="de Souza A.P.S."/>
            <person name="Nicastro G.G."/>
            <person name="Kitajima E.W."/>
            <person name="Quaggio R.B."/>
            <person name="Upton C."/>
            <person name="Setubal J.C."/>
            <person name="da Silva A.M."/>
        </authorList>
    </citation>
    <scope>NUCLEOTIDE SEQUENCE [LARGE SCALE GENOMIC DNA]</scope>
</reference>
<name>A0A1L2C991_9CAUD</name>
<evidence type="ECO:0000313" key="5">
    <source>
        <dbReference type="Proteomes" id="UP000222072"/>
    </source>
</evidence>
<dbReference type="SUPFAM" id="SSF52540">
    <property type="entry name" value="P-loop containing nucleoside triphosphate hydrolases"/>
    <property type="match status" value="1"/>
</dbReference>
<feature type="domain" description="UvrD-like helicase C-terminal" evidence="3">
    <location>
        <begin position="344"/>
        <end position="394"/>
    </location>
</feature>
<evidence type="ECO:0000256" key="1">
    <source>
        <dbReference type="ARBA" id="ARBA00022741"/>
    </source>
</evidence>
<dbReference type="Pfam" id="PF13538">
    <property type="entry name" value="UvrD_C_2"/>
    <property type="match status" value="1"/>
</dbReference>
<dbReference type="InterPro" id="IPR050534">
    <property type="entry name" value="Coronavir_polyprotein_1ab"/>
</dbReference>
<sequence length="405" mass="45807">MSDANNKIVLNSSQEEGYMKILSFLLSDEKYFILSGGPGTGKSTLINYMSDNLLEKYRKYADVLGSNYMPNMLTITATTNSAADSLKKTINTYQISTIHSALGLVVQGDRLQMKRPPHYLSDSILIIDEYTLIDNASFEFIDTYARKVILVGDADQLLAVKGLASPLKRKKPDHVLDIPERTKSKDILEVINTFQKYVHNTEEPVDLDLSGMTDVEVISEEDFIALVQDPSTSFRDARILTHTNAEVIAINQAIRQARGLPEHFVHGERVILNKYVRWGNENFKTDSEYTVLGHHEDDLSNEFSSGHYRWYIIQDSWGVAYKVPYEVLKCSCAFQYPLFDLRSLYCSTVYKAQGRSVDTVYLHLSGFPNNISRSVLVRSLYVGASRARKKLIFVGDLSPTLLNKL</sequence>
<dbReference type="EMBL" id="KU356690">
    <property type="protein sequence ID" value="AMD43468.1"/>
    <property type="molecule type" value="Genomic_DNA"/>
</dbReference>
<dbReference type="Proteomes" id="UP000222072">
    <property type="component" value="Segment"/>
</dbReference>
<dbReference type="GO" id="GO:0017116">
    <property type="term" value="F:single-stranded DNA helicase activity"/>
    <property type="evidence" value="ECO:0007669"/>
    <property type="project" value="TreeGrafter"/>
</dbReference>
<accession>A0A1L2C991</accession>
<dbReference type="Gene3D" id="3.40.50.300">
    <property type="entry name" value="P-loop containing nucleotide triphosphate hydrolases"/>
    <property type="match status" value="2"/>
</dbReference>
<dbReference type="InterPro" id="IPR027417">
    <property type="entry name" value="P-loop_NTPase"/>
</dbReference>
<evidence type="ECO:0000313" key="4">
    <source>
        <dbReference type="EMBL" id="AMD43468.1"/>
    </source>
</evidence>